<evidence type="ECO:0000313" key="4">
    <source>
        <dbReference type="EMBL" id="CAL1129886.1"/>
    </source>
</evidence>
<protein>
    <submittedName>
        <fullName evidence="5">GTP-binding protein YPTC1</fullName>
    </submittedName>
</protein>
<keyword evidence="6" id="KW-1185">Reference proteome</keyword>
<evidence type="ECO:0000313" key="5">
    <source>
        <dbReference type="EMBL" id="CAL4763823.1"/>
    </source>
</evidence>
<dbReference type="EMBL" id="CAMXCT010000276">
    <property type="protein sequence ID" value="CAI3976511.1"/>
    <property type="molecule type" value="Genomic_DNA"/>
</dbReference>
<dbReference type="EMBL" id="CAMXCT020000276">
    <property type="protein sequence ID" value="CAL1129886.1"/>
    <property type="molecule type" value="Genomic_DNA"/>
</dbReference>
<keyword evidence="2" id="KW-0812">Transmembrane</keyword>
<dbReference type="InterPro" id="IPR029063">
    <property type="entry name" value="SAM-dependent_MTases_sf"/>
</dbReference>
<evidence type="ECO:0000256" key="2">
    <source>
        <dbReference type="SAM" id="Phobius"/>
    </source>
</evidence>
<feature type="coiled-coil region" evidence="1">
    <location>
        <begin position="501"/>
        <end position="560"/>
    </location>
</feature>
<feature type="coiled-coil region" evidence="1">
    <location>
        <begin position="632"/>
        <end position="662"/>
    </location>
</feature>
<comment type="caution">
    <text evidence="3">The sequence shown here is derived from an EMBL/GenBank/DDBJ whole genome shotgun (WGS) entry which is preliminary data.</text>
</comment>
<dbReference type="OrthoDB" id="428198at2759"/>
<organism evidence="3">
    <name type="scientific">Cladocopium goreaui</name>
    <dbReference type="NCBI Taxonomy" id="2562237"/>
    <lineage>
        <taxon>Eukaryota</taxon>
        <taxon>Sar</taxon>
        <taxon>Alveolata</taxon>
        <taxon>Dinophyceae</taxon>
        <taxon>Suessiales</taxon>
        <taxon>Symbiodiniaceae</taxon>
        <taxon>Cladocopium</taxon>
    </lineage>
</organism>
<feature type="coiled-coil region" evidence="1">
    <location>
        <begin position="700"/>
        <end position="780"/>
    </location>
</feature>
<feature type="coiled-coil region" evidence="1">
    <location>
        <begin position="808"/>
        <end position="877"/>
    </location>
</feature>
<keyword evidence="1" id="KW-0175">Coiled coil</keyword>
<accession>A0A9P1BR86</accession>
<evidence type="ECO:0000313" key="3">
    <source>
        <dbReference type="EMBL" id="CAI3976511.1"/>
    </source>
</evidence>
<dbReference type="Proteomes" id="UP001152797">
    <property type="component" value="Unassembled WGS sequence"/>
</dbReference>
<gene>
    <name evidence="3" type="ORF">C1SCF055_LOCUS4724</name>
</gene>
<feature type="transmembrane region" description="Helical" evidence="2">
    <location>
        <begin position="72"/>
        <end position="93"/>
    </location>
</feature>
<feature type="coiled-coil region" evidence="1">
    <location>
        <begin position="1021"/>
        <end position="1108"/>
    </location>
</feature>
<sequence>MIDACDHVPIHGTTIFGRSPKLRDVRRNLQGYTRCFRPQDYYSYQKLAESVVWAEILFDERTNGAKDLRKRCVFASATLGLLLCLTLFPWPAVMEVFQPTLPPSSYNVYKGFEDSSEVLAAKEVLLSLKIAFLAPWTSTSAITWPFFALLAILSERLANVWAPDTDSQMERLWKSWLSSGNWSVPDVEAGESRSGHPCDAEIALSAAHAAARVQPITTEFQSWDSLSLAPAAAAQKVVWQCLEEFQDEGLVRLVTTPWATLWRGLDRLTAARDVTVSLKFRMEEARIHLSEGSRILLANNSMPVTFPMSLHPPHILGLPDAEDGYWFLADRIRAFESPHCNPAFQAVAEMLDFHRTLKGSHWPLYLVDIGAHLGDCCLWAASRWPTGANILAVEMRQDHAANIRRASKLAQHPEGVLQVRATKVVAEADCNQEEVSTVDCFLDHWAPSEVHLVSMYLGNGLELKALHGALKSLRTGRLQGVLVRKETAVAIAKAAEVRTELAASQLELTEERQAKRKLNEQTDYLNQLIRKTEGNAASLREELARARAQLLSEAQEADHAAKAARELAAGLAEARASQAAREAQEANLKIATTSTSEMLLRSQEASRRQVASLLASALERLVHRAFHAWHTAKALRLQAEQAQEALAQRRELEEVRAELAAAASCPECGSIYLADAVFCRHCGRKRDQVDEETLAEAKEASNLRKLVESLKQEVSAASREESRELSRLDEERSRALSQLRVSESGSAQLREELQDSRLDLQTLREELQLLQLSRSSETENLELHDELQQARSDCISELQARCEESERCSELESQLADVRQQVSTAKAEAQEARAAAKRHAEEHAREATEVASLQLSLAHAADEAARASASLAEVKAQKNQELAVPSFAAARAVEMALGRREEAARRVLSTLLASQLESLLRQTFDAWHAAKASSAREEALEIKEKEVAKIATELLKSEATQMLMTRKEETLRHWVATLLSSSAETLMLNTFRAWQSAKDLRLQEEQLQEARNQRLINSESLQTLKDELQEALSQEAKLRSLKDEVHEERTNQMNELDKLKDELEDLRSNETKKFKALREELSSKSVSIETLQDELQAAKQQTALACEEAKEARVAHASAEAQVAQSSKDVAEAVEARRREQELAVPSFDAEQAQKNQELAVPSFAAARAVEMALGRREEAARRVLSTLLASQLESLLRQTLDAWRAAKADRLQSELIVAQAQELKAMRTDLQELQTQMKKAPSGPAEVSPMQGKEVAKMATELLKCEASQMLMMRKEEVLRRWVASFLASQTELLLLNMLRAWRSIANQ</sequence>
<keyword evidence="2" id="KW-1133">Transmembrane helix</keyword>
<reference evidence="3" key="1">
    <citation type="submission" date="2022-10" db="EMBL/GenBank/DDBJ databases">
        <authorList>
            <person name="Chen Y."/>
            <person name="Dougan E. K."/>
            <person name="Chan C."/>
            <person name="Rhodes N."/>
            <person name="Thang M."/>
        </authorList>
    </citation>
    <scope>NUCLEOTIDE SEQUENCE</scope>
</reference>
<name>A0A9P1BR86_9DINO</name>
<proteinExistence type="predicted"/>
<keyword evidence="2" id="KW-0472">Membrane</keyword>
<evidence type="ECO:0000256" key="1">
    <source>
        <dbReference type="SAM" id="Coils"/>
    </source>
</evidence>
<reference evidence="4" key="2">
    <citation type="submission" date="2024-04" db="EMBL/GenBank/DDBJ databases">
        <authorList>
            <person name="Chen Y."/>
            <person name="Shah S."/>
            <person name="Dougan E. K."/>
            <person name="Thang M."/>
            <person name="Chan C."/>
        </authorList>
    </citation>
    <scope>NUCLEOTIDE SEQUENCE [LARGE SCALE GENOMIC DNA]</scope>
</reference>
<evidence type="ECO:0000313" key="6">
    <source>
        <dbReference type="Proteomes" id="UP001152797"/>
    </source>
</evidence>
<dbReference type="SUPFAM" id="SSF53335">
    <property type="entry name" value="S-adenosyl-L-methionine-dependent methyltransferases"/>
    <property type="match status" value="1"/>
</dbReference>
<dbReference type="EMBL" id="CAMXCT030000276">
    <property type="protein sequence ID" value="CAL4763823.1"/>
    <property type="molecule type" value="Genomic_DNA"/>
</dbReference>